<evidence type="ECO:0000313" key="3">
    <source>
        <dbReference type="EMBL" id="ANU76288.1"/>
    </source>
</evidence>
<keyword evidence="1" id="KW-0560">Oxidoreductase</keyword>
<evidence type="ECO:0000313" key="4">
    <source>
        <dbReference type="Proteomes" id="UP000092574"/>
    </source>
</evidence>
<reference evidence="3" key="1">
    <citation type="submission" date="2017-04" db="EMBL/GenBank/DDBJ databases">
        <title>Complete Genome Sequences of Twelve Strains of a Stable Defined Moderately Diverse Mouse Microbiota 2 (sDMDMm2).</title>
        <authorList>
            <person name="Uchimura Y."/>
            <person name="Wyss M."/>
            <person name="Brugiroux S."/>
            <person name="Limenitakis J.P."/>
            <person name="Stecher B."/>
            <person name="McCoy K.D."/>
            <person name="Macpherson A.J."/>
        </authorList>
    </citation>
    <scope>NUCLEOTIDE SEQUENCE</scope>
    <source>
        <strain evidence="3">YL58</strain>
    </source>
</reference>
<organism evidence="3 4">
    <name type="scientific">Blautia pseudococcoides</name>
    <dbReference type="NCBI Taxonomy" id="1796616"/>
    <lineage>
        <taxon>Bacteria</taxon>
        <taxon>Bacillati</taxon>
        <taxon>Bacillota</taxon>
        <taxon>Clostridia</taxon>
        <taxon>Lachnospirales</taxon>
        <taxon>Lachnospiraceae</taxon>
        <taxon>Blautia</taxon>
    </lineage>
</organism>
<dbReference type="AlphaFoldDB" id="A0A1C7IB92"/>
<proteinExistence type="predicted"/>
<dbReference type="GO" id="GO:0016903">
    <property type="term" value="F:oxidoreductase activity, acting on the aldehyde or oxo group of donors"/>
    <property type="evidence" value="ECO:0007669"/>
    <property type="project" value="InterPro"/>
</dbReference>
<dbReference type="SUPFAM" id="SSF53323">
    <property type="entry name" value="Pyruvate-ferredoxin oxidoreductase, PFOR, domain III"/>
    <property type="match status" value="1"/>
</dbReference>
<sequence length="200" mass="22262">MKNNENIIVLGQGGQGVLKASKLLSEYYARIGKEVKTSTLIGLGVRGGGVYSHVKAGERIVSPLIMAGKCDMIIGLEQLETLRCLDYLKTNGYLVVNDLYIPPTTVSNGLEKNFEGDFNAIFRQHSENFHLFSGEQIIEKMDNKPVLNSFFLGVAARILKHDEKIWLQVLDENLSIKYVDMNMKAFMLGLDYGQGGNNEV</sequence>
<dbReference type="RefSeq" id="WP_065542460.1">
    <property type="nucleotide sequence ID" value="NZ_CP015405.2"/>
</dbReference>
<dbReference type="EMBL" id="CP015405">
    <property type="protein sequence ID" value="ANU76288.1"/>
    <property type="molecule type" value="Genomic_DNA"/>
</dbReference>
<dbReference type="KEGG" id="byl:A4V09_11230"/>
<dbReference type="PANTHER" id="PTHR43854:SF1">
    <property type="entry name" value="INDOLEPYRUVATE OXIDOREDUCTASE SUBUNIT IORB"/>
    <property type="match status" value="1"/>
</dbReference>
<dbReference type="InterPro" id="IPR002869">
    <property type="entry name" value="Pyrv_flavodox_OxRed_cen"/>
</dbReference>
<protein>
    <recommendedName>
        <fullName evidence="2">Pyruvate/ketoisovalerate oxidoreductase catalytic domain-containing protein</fullName>
    </recommendedName>
</protein>
<dbReference type="Proteomes" id="UP000092574">
    <property type="component" value="Chromosome"/>
</dbReference>
<gene>
    <name evidence="3" type="ORF">A4V09_11230</name>
</gene>
<evidence type="ECO:0000259" key="2">
    <source>
        <dbReference type="Pfam" id="PF01558"/>
    </source>
</evidence>
<dbReference type="STRING" id="1796616.A4V09_11230"/>
<accession>A0A1C7IB92</accession>
<feature type="domain" description="Pyruvate/ketoisovalerate oxidoreductase catalytic" evidence="2">
    <location>
        <begin position="13"/>
        <end position="190"/>
    </location>
</feature>
<keyword evidence="4" id="KW-1185">Reference proteome</keyword>
<name>A0A1C7IB92_9FIRM</name>
<dbReference type="InterPro" id="IPR019752">
    <property type="entry name" value="Pyrv/ketoisovalerate_OxRed_cat"/>
</dbReference>
<dbReference type="Gene3D" id="3.40.920.10">
    <property type="entry name" value="Pyruvate-ferredoxin oxidoreductase, PFOR, domain III"/>
    <property type="match status" value="1"/>
</dbReference>
<evidence type="ECO:0000256" key="1">
    <source>
        <dbReference type="ARBA" id="ARBA00023002"/>
    </source>
</evidence>
<dbReference type="OrthoDB" id="9789125at2"/>
<dbReference type="InterPro" id="IPR052198">
    <property type="entry name" value="IorB_Oxidoreductase"/>
</dbReference>
<dbReference type="PANTHER" id="PTHR43854">
    <property type="entry name" value="INDOLEPYRUVATE OXIDOREDUCTASE SUBUNIT IORB"/>
    <property type="match status" value="1"/>
</dbReference>
<dbReference type="Pfam" id="PF01558">
    <property type="entry name" value="POR"/>
    <property type="match status" value="1"/>
</dbReference>